<dbReference type="GO" id="GO:0008961">
    <property type="term" value="F:phosphatidylglycerol-prolipoprotein diacylglyceryl transferase activity"/>
    <property type="evidence" value="ECO:0007669"/>
    <property type="project" value="UniProtKB-UniRule"/>
</dbReference>
<dbReference type="EC" id="2.5.1.145" evidence="7"/>
<feature type="transmembrane region" description="Helical" evidence="7">
    <location>
        <begin position="205"/>
        <end position="222"/>
    </location>
</feature>
<feature type="transmembrane region" description="Helical" evidence="7">
    <location>
        <begin position="47"/>
        <end position="70"/>
    </location>
</feature>
<sequence>MGSLQPIAFHLGPWPVYWYGLIIGVGMFCAYRLMLHLAKKRGLPEETLLDFMFWSILIGFIGARIYYVIFQWDYYRGHLDQIMQIWNGGLAIYGGVLAGAGTILYLARKKGLNPWVIFDVAAPGLLLAQAIGRWGNFMNQEAYGGVVSLEFLQRLRLPSWLINQMYIEGAYHHPTFLYESLWNSLGVLVLLFISKKRQGSTGEVACSYLIWYGLGRMVIEGMRTDSLYLGPFRVSQWLSGLLVLVGMGLLWQGDRRHYLVKRGR</sequence>
<dbReference type="Pfam" id="PF01790">
    <property type="entry name" value="LGT"/>
    <property type="match status" value="1"/>
</dbReference>
<evidence type="ECO:0000256" key="2">
    <source>
        <dbReference type="ARBA" id="ARBA00022475"/>
    </source>
</evidence>
<dbReference type="OrthoDB" id="871140at2"/>
<dbReference type="NCBIfam" id="TIGR00544">
    <property type="entry name" value="lgt"/>
    <property type="match status" value="1"/>
</dbReference>
<comment type="pathway">
    <text evidence="7">Protein modification; lipoprotein biosynthesis (diacylglyceryl transfer).</text>
</comment>
<dbReference type="InterPro" id="IPR001640">
    <property type="entry name" value="Lgt"/>
</dbReference>
<keyword evidence="8" id="KW-0449">Lipoprotein</keyword>
<dbReference type="STRING" id="84521.SAMN04487994_10366"/>
<feature type="transmembrane region" description="Helical" evidence="7">
    <location>
        <begin position="175"/>
        <end position="193"/>
    </location>
</feature>
<evidence type="ECO:0000256" key="3">
    <source>
        <dbReference type="ARBA" id="ARBA00022679"/>
    </source>
</evidence>
<organism evidence="8 9">
    <name type="scientific">Dolosicoccus paucivorans</name>
    <dbReference type="NCBI Taxonomy" id="84521"/>
    <lineage>
        <taxon>Bacteria</taxon>
        <taxon>Bacillati</taxon>
        <taxon>Bacillota</taxon>
        <taxon>Bacilli</taxon>
        <taxon>Lactobacillales</taxon>
        <taxon>Aerococcaceae</taxon>
        <taxon>Dolosicoccus</taxon>
    </lineage>
</organism>
<reference evidence="8 9" key="1">
    <citation type="submission" date="2017-09" db="EMBL/GenBank/DDBJ databases">
        <title>Bacterial strain isolated from the female urinary microbiota.</title>
        <authorList>
            <person name="Thomas-White K."/>
            <person name="Kumar N."/>
            <person name="Forster S."/>
            <person name="Putonti C."/>
            <person name="Lawley T."/>
            <person name="Wolfe A.J."/>
        </authorList>
    </citation>
    <scope>NUCLEOTIDE SEQUENCE [LARGE SCALE GENOMIC DNA]</scope>
    <source>
        <strain evidence="8 9">UMB0852</strain>
    </source>
</reference>
<evidence type="ECO:0000256" key="1">
    <source>
        <dbReference type="ARBA" id="ARBA00007150"/>
    </source>
</evidence>
<evidence type="ECO:0000256" key="5">
    <source>
        <dbReference type="ARBA" id="ARBA00022989"/>
    </source>
</evidence>
<dbReference type="Proteomes" id="UP000235682">
    <property type="component" value="Unassembled WGS sequence"/>
</dbReference>
<evidence type="ECO:0000256" key="6">
    <source>
        <dbReference type="ARBA" id="ARBA00023136"/>
    </source>
</evidence>
<keyword evidence="6 7" id="KW-0472">Membrane</keyword>
<feature type="transmembrane region" description="Helical" evidence="7">
    <location>
        <begin position="90"/>
        <end position="107"/>
    </location>
</feature>
<dbReference type="GO" id="GO:0005886">
    <property type="term" value="C:plasma membrane"/>
    <property type="evidence" value="ECO:0007669"/>
    <property type="project" value="UniProtKB-SubCell"/>
</dbReference>
<dbReference type="PANTHER" id="PTHR30589">
    <property type="entry name" value="PROLIPOPROTEIN DIACYLGLYCERYL TRANSFERASE"/>
    <property type="match status" value="1"/>
</dbReference>
<dbReference type="AlphaFoldDB" id="A0A2N6SMY6"/>
<name>A0A2N6SMY6_9LACT</name>
<keyword evidence="4 7" id="KW-0812">Transmembrane</keyword>
<dbReference type="EMBL" id="PNHE01000014">
    <property type="protein sequence ID" value="PMC58445.1"/>
    <property type="molecule type" value="Genomic_DNA"/>
</dbReference>
<evidence type="ECO:0000313" key="8">
    <source>
        <dbReference type="EMBL" id="PMC58445.1"/>
    </source>
</evidence>
<feature type="transmembrane region" description="Helical" evidence="7">
    <location>
        <begin position="114"/>
        <end position="132"/>
    </location>
</feature>
<keyword evidence="5 7" id="KW-1133">Transmembrane helix</keyword>
<feature type="transmembrane region" description="Helical" evidence="7">
    <location>
        <begin position="16"/>
        <end position="35"/>
    </location>
</feature>
<keyword evidence="3 7" id="KW-0808">Transferase</keyword>
<feature type="binding site" evidence="7">
    <location>
        <position position="133"/>
    </location>
    <ligand>
        <name>a 1,2-diacyl-sn-glycero-3-phospho-(1'-sn-glycerol)</name>
        <dbReference type="ChEBI" id="CHEBI:64716"/>
    </ligand>
</feature>
<dbReference type="GO" id="GO:0042158">
    <property type="term" value="P:lipoprotein biosynthetic process"/>
    <property type="evidence" value="ECO:0007669"/>
    <property type="project" value="UniProtKB-UniRule"/>
</dbReference>
<comment type="similarity">
    <text evidence="1 7">Belongs to the Lgt family.</text>
</comment>
<dbReference type="HAMAP" id="MF_01147">
    <property type="entry name" value="Lgt"/>
    <property type="match status" value="1"/>
</dbReference>
<accession>A0A2N6SMY6</accession>
<feature type="transmembrane region" description="Helical" evidence="7">
    <location>
        <begin position="234"/>
        <end position="252"/>
    </location>
</feature>
<comment type="function">
    <text evidence="7">Catalyzes the transfer of the diacylglyceryl group from phosphatidylglycerol to the sulfhydryl group of the N-terminal cysteine of a prolipoprotein, the first step in the formation of mature lipoproteins.</text>
</comment>
<dbReference type="UniPathway" id="UPA00664"/>
<comment type="catalytic activity">
    <reaction evidence="7">
        <text>L-cysteinyl-[prolipoprotein] + a 1,2-diacyl-sn-glycero-3-phospho-(1'-sn-glycerol) = an S-1,2-diacyl-sn-glyceryl-L-cysteinyl-[prolipoprotein] + sn-glycerol 1-phosphate + H(+)</text>
        <dbReference type="Rhea" id="RHEA:56712"/>
        <dbReference type="Rhea" id="RHEA-COMP:14679"/>
        <dbReference type="Rhea" id="RHEA-COMP:14680"/>
        <dbReference type="ChEBI" id="CHEBI:15378"/>
        <dbReference type="ChEBI" id="CHEBI:29950"/>
        <dbReference type="ChEBI" id="CHEBI:57685"/>
        <dbReference type="ChEBI" id="CHEBI:64716"/>
        <dbReference type="ChEBI" id="CHEBI:140658"/>
        <dbReference type="EC" id="2.5.1.145"/>
    </reaction>
</comment>
<comment type="subcellular location">
    <subcellularLocation>
        <location evidence="7">Cell membrane</location>
        <topology evidence="7">Multi-pass membrane protein</topology>
    </subcellularLocation>
</comment>
<protein>
    <recommendedName>
        <fullName evidence="7">Phosphatidylglycerol--prolipoprotein diacylglyceryl transferase</fullName>
        <ecNumber evidence="7">2.5.1.145</ecNumber>
    </recommendedName>
</protein>
<comment type="caution">
    <text evidence="8">The sequence shown here is derived from an EMBL/GenBank/DDBJ whole genome shotgun (WGS) entry which is preliminary data.</text>
</comment>
<dbReference type="PROSITE" id="PS01311">
    <property type="entry name" value="LGT"/>
    <property type="match status" value="1"/>
</dbReference>
<evidence type="ECO:0000313" key="9">
    <source>
        <dbReference type="Proteomes" id="UP000235682"/>
    </source>
</evidence>
<keyword evidence="2 7" id="KW-1003">Cell membrane</keyword>
<evidence type="ECO:0000256" key="7">
    <source>
        <dbReference type="HAMAP-Rule" id="MF_01147"/>
    </source>
</evidence>
<keyword evidence="9" id="KW-1185">Reference proteome</keyword>
<evidence type="ECO:0000256" key="4">
    <source>
        <dbReference type="ARBA" id="ARBA00022692"/>
    </source>
</evidence>
<gene>
    <name evidence="7" type="primary">lgt</name>
    <name evidence="8" type="ORF">CJ205_04300</name>
</gene>
<proteinExistence type="inferred from homology"/>
<dbReference type="PANTHER" id="PTHR30589:SF0">
    <property type="entry name" value="PHOSPHATIDYLGLYCEROL--PROLIPOPROTEIN DIACYLGLYCERYL TRANSFERASE"/>
    <property type="match status" value="1"/>
</dbReference>